<organism evidence="1 2">
    <name type="scientific">Acrobeloides nanus</name>
    <dbReference type="NCBI Taxonomy" id="290746"/>
    <lineage>
        <taxon>Eukaryota</taxon>
        <taxon>Metazoa</taxon>
        <taxon>Ecdysozoa</taxon>
        <taxon>Nematoda</taxon>
        <taxon>Chromadorea</taxon>
        <taxon>Rhabditida</taxon>
        <taxon>Tylenchina</taxon>
        <taxon>Cephalobomorpha</taxon>
        <taxon>Cephaloboidea</taxon>
        <taxon>Cephalobidae</taxon>
        <taxon>Acrobeloides</taxon>
    </lineage>
</organism>
<accession>A0A914CNK9</accession>
<proteinExistence type="predicted"/>
<evidence type="ECO:0000313" key="1">
    <source>
        <dbReference type="Proteomes" id="UP000887540"/>
    </source>
</evidence>
<reference evidence="2" key="1">
    <citation type="submission" date="2022-11" db="UniProtKB">
        <authorList>
            <consortium name="WormBaseParasite"/>
        </authorList>
    </citation>
    <scope>IDENTIFICATION</scope>
</reference>
<dbReference type="WBParaSite" id="ACRNAN_scaffold12556.g14082.t1">
    <property type="protein sequence ID" value="ACRNAN_scaffold12556.g14082.t1"/>
    <property type="gene ID" value="ACRNAN_scaffold12556.g14082"/>
</dbReference>
<sequence length="70" mass="7396">MNRKLRSIIIEAISMRKNKSTVSIVTSNPNINARLSVGVTSYTGKGRSLSVAAPLSAWETGPTRSGSYGG</sequence>
<protein>
    <submittedName>
        <fullName evidence="2">Uncharacterized protein</fullName>
    </submittedName>
</protein>
<dbReference type="Proteomes" id="UP000887540">
    <property type="component" value="Unplaced"/>
</dbReference>
<name>A0A914CNK9_9BILA</name>
<dbReference type="AlphaFoldDB" id="A0A914CNK9"/>
<keyword evidence="1" id="KW-1185">Reference proteome</keyword>
<evidence type="ECO:0000313" key="2">
    <source>
        <dbReference type="WBParaSite" id="ACRNAN_scaffold12556.g14082.t1"/>
    </source>
</evidence>